<dbReference type="Pfam" id="PF13181">
    <property type="entry name" value="TPR_8"/>
    <property type="match status" value="2"/>
</dbReference>
<dbReference type="InterPro" id="IPR019734">
    <property type="entry name" value="TPR_rpt"/>
</dbReference>
<gene>
    <name evidence="3" type="ORF">FDZ14_30685</name>
</gene>
<geneLocation type="plasmid" evidence="4">
    <name>pfdu301a</name>
</geneLocation>
<feature type="repeat" description="TPR" evidence="1">
    <location>
        <begin position="40"/>
        <end position="73"/>
    </location>
</feature>
<dbReference type="SUPFAM" id="SSF48452">
    <property type="entry name" value="TPR-like"/>
    <property type="match status" value="1"/>
</dbReference>
<feature type="repeat" description="TPR" evidence="1">
    <location>
        <begin position="177"/>
        <end position="210"/>
    </location>
</feature>
<dbReference type="EMBL" id="CP045273">
    <property type="protein sequence ID" value="QJX80457.1"/>
    <property type="molecule type" value="Genomic_DNA"/>
</dbReference>
<reference evidence="3 4" key="1">
    <citation type="submission" date="2019-10" db="EMBL/GenBank/DDBJ databases">
        <title>Complete genome sequences for adaption low water activity.</title>
        <authorList>
            <person name="Zhao L."/>
            <person name="Zhong J."/>
        </authorList>
    </citation>
    <scope>NUCLEOTIDE SEQUENCE [LARGE SCALE GENOMIC DNA]</scope>
    <source>
        <strain evidence="3 4">FDU301</strain>
        <plasmid evidence="4">pfdu301a</plasmid>
    </source>
</reference>
<dbReference type="PANTHER" id="PTHR12558:SF13">
    <property type="entry name" value="CELL DIVISION CYCLE PROTEIN 27 HOMOLOG"/>
    <property type="match status" value="1"/>
</dbReference>
<dbReference type="Pfam" id="PF13374">
    <property type="entry name" value="TPR_10"/>
    <property type="match status" value="1"/>
</dbReference>
<evidence type="ECO:0000256" key="2">
    <source>
        <dbReference type="SAM" id="MobiDB-lite"/>
    </source>
</evidence>
<evidence type="ECO:0000313" key="3">
    <source>
        <dbReference type="EMBL" id="QJX80457.1"/>
    </source>
</evidence>
<protein>
    <submittedName>
        <fullName evidence="3">Tetratricopeptide repeat protein</fullName>
    </submittedName>
</protein>
<dbReference type="PANTHER" id="PTHR12558">
    <property type="entry name" value="CELL DIVISION CYCLE 16,23,27"/>
    <property type="match status" value="1"/>
</dbReference>
<dbReference type="InterPro" id="IPR011990">
    <property type="entry name" value="TPR-like_helical_dom_sf"/>
</dbReference>
<proteinExistence type="predicted"/>
<name>A0A6M6E7C9_PRIMG</name>
<accession>A0A6M6E7C9</accession>
<dbReference type="Proteomes" id="UP000501076">
    <property type="component" value="Plasmid pFDU301A"/>
</dbReference>
<evidence type="ECO:0000313" key="4">
    <source>
        <dbReference type="Proteomes" id="UP000501076"/>
    </source>
</evidence>
<feature type="region of interest" description="Disordered" evidence="2">
    <location>
        <begin position="95"/>
        <end position="118"/>
    </location>
</feature>
<feature type="compositionally biased region" description="Basic and acidic residues" evidence="2">
    <location>
        <begin position="103"/>
        <end position="114"/>
    </location>
</feature>
<organism evidence="3 4">
    <name type="scientific">Priestia megaterium</name>
    <name type="common">Bacillus megaterium</name>
    <dbReference type="NCBI Taxonomy" id="1404"/>
    <lineage>
        <taxon>Bacteria</taxon>
        <taxon>Bacillati</taxon>
        <taxon>Bacillota</taxon>
        <taxon>Bacilli</taxon>
        <taxon>Bacillales</taxon>
        <taxon>Bacillaceae</taxon>
        <taxon>Priestia</taxon>
    </lineage>
</organism>
<dbReference type="PROSITE" id="PS50005">
    <property type="entry name" value="TPR"/>
    <property type="match status" value="2"/>
</dbReference>
<keyword evidence="3" id="KW-0614">Plasmid</keyword>
<keyword evidence="1" id="KW-0802">TPR repeat</keyword>
<dbReference type="AlphaFoldDB" id="A0A6M6E7C9"/>
<dbReference type="Gene3D" id="1.25.40.10">
    <property type="entry name" value="Tetratricopeptide repeat domain"/>
    <property type="match status" value="2"/>
</dbReference>
<dbReference type="RefSeq" id="WP_171778448.1">
    <property type="nucleotide sequence ID" value="NZ_CP045273.1"/>
</dbReference>
<sequence>MNFEDIDFKEYEIKYEEHIRLANEYADKLTKDISKEPNNAMVRNNLAITLMEANRYEEAFHHFEEAAKREPNVQSLFNLAYFYFTEGKPIISKMSEDEEENNKEEQPLKEQAKDDAEEEYSWETADNEAFELLEKVIKLNPQHYFPYNLMAEMYIKKEEYDIAITFLKQAVSQTPSLENLHNLGMCYYKKGMISTAVDYFGKAHALRSERNLTLWPMLCYGVCLAQLGRKEEAKEIAKEMLILSKKEEQEFQSDIAEIYYFIDDYKEFLTEYSKLDWVFYSVEYLPPYFYSLRKLGQSKKIKKLANKIIANKKKQIKEVLNDPEECDDFDKVEYEAEMREEIAFVRKTVQDVYAGIRPTIKFEPYLETGCYFYGCFRHNNPNPNY</sequence>
<evidence type="ECO:0000256" key="1">
    <source>
        <dbReference type="PROSITE-ProRule" id="PRU00339"/>
    </source>
</evidence>
<dbReference type="SMART" id="SM00028">
    <property type="entry name" value="TPR"/>
    <property type="match status" value="3"/>
</dbReference>